<dbReference type="STRING" id="65357.A0A024G440"/>
<dbReference type="PANTHER" id="PTHR22893">
    <property type="entry name" value="NADH OXIDOREDUCTASE-RELATED"/>
    <property type="match status" value="1"/>
</dbReference>
<dbReference type="AlphaFoldDB" id="A0A024G440"/>
<dbReference type="GO" id="GO:0010181">
    <property type="term" value="F:FMN binding"/>
    <property type="evidence" value="ECO:0007669"/>
    <property type="project" value="InterPro"/>
</dbReference>
<evidence type="ECO:0000313" key="5">
    <source>
        <dbReference type="EMBL" id="CCI41629.1"/>
    </source>
</evidence>
<comment type="caution">
    <text evidence="5">The sequence shown here is derived from an EMBL/GenBank/DDBJ whole genome shotgun (WGS) entry which is preliminary data.</text>
</comment>
<comment type="cofactor">
    <cofactor evidence="1">
        <name>FMN</name>
        <dbReference type="ChEBI" id="CHEBI:58210"/>
    </cofactor>
</comment>
<dbReference type="InterPro" id="IPR045247">
    <property type="entry name" value="Oye-like"/>
</dbReference>
<accession>A0A024G440</accession>
<dbReference type="OrthoDB" id="148713at2759"/>
<keyword evidence="6" id="KW-1185">Reference proteome</keyword>
<dbReference type="Pfam" id="PF00724">
    <property type="entry name" value="Oxidored_FMN"/>
    <property type="match status" value="1"/>
</dbReference>
<evidence type="ECO:0000313" key="6">
    <source>
        <dbReference type="Proteomes" id="UP000053237"/>
    </source>
</evidence>
<sequence>MAPLTRLRSNNDGVVSDIVKTYYGQRATDGGLIISEATYTSPTGKGTEGAPGICTEEQVEAWKDVTDAVHEKGGKIFLQLWHCGRVSHSLIQPKGQLPVSSSAKAAIDIVNKRGAHTKEGRKDFEVPRALEIDEISKIVEEYKLAGKNALHAGFDGVEVHAANGYLLEQFLCDGVNERSDKYGGSLENRSRLLLEVLAAVLEEVPSSRLGVRLSPYGHTFGCTDSNPAEIYGYVVRKLCNLNLAYLHLIEPRGYHHTTPLVPEGGVVKLFRTMYTGVLAAASGFDAEQAEVVVESGIADLVAFGRSFITNPDLVNRLKEKLPLAPSTDSTFFYTGNEKGYIDYPQRES</sequence>
<evidence type="ECO:0000256" key="3">
    <source>
        <dbReference type="ARBA" id="ARBA00023002"/>
    </source>
</evidence>
<feature type="domain" description="NADH:flavin oxidoreductase/NADH oxidase N-terminal" evidence="4">
    <location>
        <begin position="1"/>
        <end position="323"/>
    </location>
</feature>
<name>A0A024G440_9STRA</name>
<dbReference type="InParanoid" id="A0A024G440"/>
<dbReference type="SUPFAM" id="SSF51395">
    <property type="entry name" value="FMN-linked oxidoreductases"/>
    <property type="match status" value="1"/>
</dbReference>
<evidence type="ECO:0000259" key="4">
    <source>
        <dbReference type="Pfam" id="PF00724"/>
    </source>
</evidence>
<dbReference type="GO" id="GO:0005829">
    <property type="term" value="C:cytosol"/>
    <property type="evidence" value="ECO:0007669"/>
    <property type="project" value="UniProtKB-ARBA"/>
</dbReference>
<dbReference type="InterPro" id="IPR001155">
    <property type="entry name" value="OxRdtase_FMN_N"/>
</dbReference>
<evidence type="ECO:0000256" key="1">
    <source>
        <dbReference type="ARBA" id="ARBA00001917"/>
    </source>
</evidence>
<proteinExistence type="inferred from homology"/>
<dbReference type="Gene3D" id="3.20.20.70">
    <property type="entry name" value="Aldolase class I"/>
    <property type="match status" value="1"/>
</dbReference>
<dbReference type="InterPro" id="IPR013785">
    <property type="entry name" value="Aldolase_TIM"/>
</dbReference>
<dbReference type="Proteomes" id="UP000053237">
    <property type="component" value="Unassembled WGS sequence"/>
</dbReference>
<gene>
    <name evidence="5" type="ORF">BN9_024130</name>
</gene>
<protein>
    <recommendedName>
        <fullName evidence="4">NADH:flavin oxidoreductase/NADH oxidase N-terminal domain-containing protein</fullName>
    </recommendedName>
</protein>
<evidence type="ECO:0000256" key="2">
    <source>
        <dbReference type="ARBA" id="ARBA00005979"/>
    </source>
</evidence>
<keyword evidence="3" id="KW-0560">Oxidoreductase</keyword>
<comment type="similarity">
    <text evidence="2">Belongs to the NADH:flavin oxidoreductase/NADH oxidase family.</text>
</comment>
<dbReference type="GO" id="GO:0016628">
    <property type="term" value="F:oxidoreductase activity, acting on the CH-CH group of donors, NAD or NADP as acceptor"/>
    <property type="evidence" value="ECO:0007669"/>
    <property type="project" value="UniProtKB-ARBA"/>
</dbReference>
<reference evidence="5 6" key="1">
    <citation type="submission" date="2012-05" db="EMBL/GenBank/DDBJ databases">
        <title>Recombination and specialization in a pathogen metapopulation.</title>
        <authorList>
            <person name="Gardiner A."/>
            <person name="Kemen E."/>
            <person name="Schultz-Larsen T."/>
            <person name="MacLean D."/>
            <person name="Van Oosterhout C."/>
            <person name="Jones J.D.G."/>
        </authorList>
    </citation>
    <scope>NUCLEOTIDE SEQUENCE [LARGE SCALE GENOMIC DNA]</scope>
    <source>
        <strain evidence="5 6">Ac Nc2</strain>
    </source>
</reference>
<dbReference type="EMBL" id="CAIX01000022">
    <property type="protein sequence ID" value="CCI41629.1"/>
    <property type="molecule type" value="Genomic_DNA"/>
</dbReference>
<dbReference type="CDD" id="cd02933">
    <property type="entry name" value="OYE_like_FMN"/>
    <property type="match status" value="1"/>
</dbReference>
<dbReference type="PANTHER" id="PTHR22893:SF91">
    <property type="entry name" value="NADPH DEHYDROGENASE 2-RELATED"/>
    <property type="match status" value="1"/>
</dbReference>
<organism evidence="5 6">
    <name type="scientific">Albugo candida</name>
    <dbReference type="NCBI Taxonomy" id="65357"/>
    <lineage>
        <taxon>Eukaryota</taxon>
        <taxon>Sar</taxon>
        <taxon>Stramenopiles</taxon>
        <taxon>Oomycota</taxon>
        <taxon>Peronosporomycetes</taxon>
        <taxon>Albuginales</taxon>
        <taxon>Albuginaceae</taxon>
        <taxon>Albugo</taxon>
    </lineage>
</organism>
<dbReference type="FunFam" id="3.20.20.70:FF:000059">
    <property type="entry name" value="N-ethylmaleimide reductase, FMN-linked"/>
    <property type="match status" value="1"/>
</dbReference>